<evidence type="ECO:0000313" key="3">
    <source>
        <dbReference type="Proteomes" id="UP000189670"/>
    </source>
</evidence>
<gene>
    <name evidence="2" type="ORF">OMM_05321</name>
</gene>
<accession>A0A1V1NWY8</accession>
<proteinExistence type="predicted"/>
<evidence type="ECO:0000313" key="2">
    <source>
        <dbReference type="EMBL" id="ETR67100.1"/>
    </source>
</evidence>
<protein>
    <submittedName>
        <fullName evidence="2">Uncharacterized protein</fullName>
    </submittedName>
</protein>
<feature type="compositionally biased region" description="Basic and acidic residues" evidence="1">
    <location>
        <begin position="71"/>
        <end position="97"/>
    </location>
</feature>
<dbReference type="AlphaFoldDB" id="A0A1V1NWY8"/>
<sequence length="150" mass="17762">MEKIICLNCRRVFVASPKHPNQTYCSRKKCQNARKTKWHRKKLATDEDYRKNQSQSYEKWISNKPDYWKKYRDRNPDYTKRNREKQKERDQSKREKVAQAANTSTLQDLAKIDALTSKNQIIPGIYKLIPVNEDNLANMDALTVKITVIS</sequence>
<feature type="region of interest" description="Disordered" evidence="1">
    <location>
        <begin position="71"/>
        <end position="101"/>
    </location>
</feature>
<name>A0A1V1NWY8_9BACT</name>
<dbReference type="Proteomes" id="UP000189670">
    <property type="component" value="Unassembled WGS sequence"/>
</dbReference>
<dbReference type="EMBL" id="ATBP01001559">
    <property type="protein sequence ID" value="ETR67100.1"/>
    <property type="molecule type" value="Genomic_DNA"/>
</dbReference>
<reference evidence="3" key="1">
    <citation type="submission" date="2012-11" db="EMBL/GenBank/DDBJ databases">
        <authorList>
            <person name="Lucero-Rivera Y.E."/>
            <person name="Tovar-Ramirez D."/>
        </authorList>
    </citation>
    <scope>NUCLEOTIDE SEQUENCE [LARGE SCALE GENOMIC DNA]</scope>
    <source>
        <strain evidence="3">Araruama</strain>
    </source>
</reference>
<evidence type="ECO:0000256" key="1">
    <source>
        <dbReference type="SAM" id="MobiDB-lite"/>
    </source>
</evidence>
<organism evidence="2 3">
    <name type="scientific">Candidatus Magnetoglobus multicellularis str. Araruama</name>
    <dbReference type="NCBI Taxonomy" id="890399"/>
    <lineage>
        <taxon>Bacteria</taxon>
        <taxon>Pseudomonadati</taxon>
        <taxon>Thermodesulfobacteriota</taxon>
        <taxon>Desulfobacteria</taxon>
        <taxon>Desulfobacterales</taxon>
        <taxon>Desulfobacteraceae</taxon>
        <taxon>Candidatus Magnetoglobus</taxon>
    </lineage>
</organism>
<comment type="caution">
    <text evidence="2">The sequence shown here is derived from an EMBL/GenBank/DDBJ whole genome shotgun (WGS) entry which is preliminary data.</text>
</comment>